<proteinExistence type="predicted"/>
<comment type="caution">
    <text evidence="2">The sequence shown here is derived from an EMBL/GenBank/DDBJ whole genome shotgun (WGS) entry which is preliminary data.</text>
</comment>
<evidence type="ECO:0000313" key="3">
    <source>
        <dbReference type="Proteomes" id="UP001159363"/>
    </source>
</evidence>
<dbReference type="Proteomes" id="UP001159363">
    <property type="component" value="Chromosome 1"/>
</dbReference>
<accession>A0ABQ9IEK4</accession>
<dbReference type="EMBL" id="JARBHB010000001">
    <property type="protein sequence ID" value="KAJ8895100.1"/>
    <property type="molecule type" value="Genomic_DNA"/>
</dbReference>
<keyword evidence="3" id="KW-1185">Reference proteome</keyword>
<evidence type="ECO:0000256" key="1">
    <source>
        <dbReference type="SAM" id="MobiDB-lite"/>
    </source>
</evidence>
<organism evidence="2 3">
    <name type="scientific">Dryococelus australis</name>
    <dbReference type="NCBI Taxonomy" id="614101"/>
    <lineage>
        <taxon>Eukaryota</taxon>
        <taxon>Metazoa</taxon>
        <taxon>Ecdysozoa</taxon>
        <taxon>Arthropoda</taxon>
        <taxon>Hexapoda</taxon>
        <taxon>Insecta</taxon>
        <taxon>Pterygota</taxon>
        <taxon>Neoptera</taxon>
        <taxon>Polyneoptera</taxon>
        <taxon>Phasmatodea</taxon>
        <taxon>Verophasmatodea</taxon>
        <taxon>Anareolatae</taxon>
        <taxon>Phasmatidae</taxon>
        <taxon>Eurycanthinae</taxon>
        <taxon>Dryococelus</taxon>
    </lineage>
</organism>
<reference evidence="2 3" key="1">
    <citation type="submission" date="2023-02" db="EMBL/GenBank/DDBJ databases">
        <title>LHISI_Scaffold_Assembly.</title>
        <authorList>
            <person name="Stuart O.P."/>
            <person name="Cleave R."/>
            <person name="Magrath M.J.L."/>
            <person name="Mikheyev A.S."/>
        </authorList>
    </citation>
    <scope>NUCLEOTIDE SEQUENCE [LARGE SCALE GENOMIC DNA]</scope>
    <source>
        <strain evidence="2">Daus_M_001</strain>
        <tissue evidence="2">Leg muscle</tissue>
    </source>
</reference>
<evidence type="ECO:0000313" key="2">
    <source>
        <dbReference type="EMBL" id="KAJ8895100.1"/>
    </source>
</evidence>
<feature type="region of interest" description="Disordered" evidence="1">
    <location>
        <begin position="1"/>
        <end position="25"/>
    </location>
</feature>
<name>A0ABQ9IEK4_9NEOP</name>
<protein>
    <submittedName>
        <fullName evidence="2">Uncharacterized protein</fullName>
    </submittedName>
</protein>
<sequence>MVEGQYGNVAEKKRDPDASAPSGKENYAYSLPPALSSHIRSSIKSIIINWNTMRLRTAFRKHYVPPLECIAPALEIALPGFAQRHIIGGHKGLVVRQLASHQSESGSITGGGSSPPPPPGFCACGNAGWQVFSANSRFPRPFIPALLRTRLSSLSSALKTSMAVVHERLQCSPPTRVNRVQFPAGSLHISAIWESCRTMPLVDGLSRRYPVSSAPLHSGAAPVSPHFVLIDSQDLVVKSRSYPKLRYAVASHIVDNALDIADKLLFLTFSCAVHKTHVCVVYKRVLNHVNQRPKGARMGLEAGYRRNVLPLRLHTNTGKSETSLFPSTSCFKGAHHFGNHFILRNILLRAAAGADTNTPHRNMRPTSLYSLPETMRSWLSRECRQRRDLLASQTSSHLLEFPIQCSGEADWRLSPPRRITQVGEDSRWRPKKIYILPQPSGRQSLTEAVWRECASEAKLWTTGRRRARCSWREWTKGCETDELRPCPLEAAELSPMAACTGIKYTGPPSGATNQINFPSKTPHFQDIAGLPITPSRDQANHNQWRSMLPNMVNRRSRHLFPLGGLTN</sequence>
<gene>
    <name evidence="2" type="ORF">PR048_000425</name>
</gene>